<sequence length="110" mass="12349">MPYLSYKFDDLVPEQSIETKDTFTVSETQDVNVVLVQWSYIGGYQNPAWLTYKLIATSGGQSTGEIRVDGLFTSKSITIKFENVASGTYKMRIYNKGAGLAYGNGHIYYH</sequence>
<organism evidence="1 2">
    <name type="scientific">Pelotomaculum schinkii</name>
    <dbReference type="NCBI Taxonomy" id="78350"/>
    <lineage>
        <taxon>Bacteria</taxon>
        <taxon>Bacillati</taxon>
        <taxon>Bacillota</taxon>
        <taxon>Clostridia</taxon>
        <taxon>Eubacteriales</taxon>
        <taxon>Desulfotomaculaceae</taxon>
        <taxon>Pelotomaculum</taxon>
    </lineage>
</organism>
<dbReference type="RefSeq" id="WP_190239533.1">
    <property type="nucleotide sequence ID" value="NZ_QFGA01000001.1"/>
</dbReference>
<dbReference type="AlphaFoldDB" id="A0A4Y7RFE3"/>
<accession>A0A4Y7RFE3</accession>
<reference evidence="1 2" key="1">
    <citation type="journal article" date="2018" name="Environ. Microbiol.">
        <title>Novel energy conservation strategies and behaviour of Pelotomaculum schinkii driving syntrophic propionate catabolism.</title>
        <authorList>
            <person name="Hidalgo-Ahumada C.A.P."/>
            <person name="Nobu M.K."/>
            <person name="Narihiro T."/>
            <person name="Tamaki H."/>
            <person name="Liu W.T."/>
            <person name="Kamagata Y."/>
            <person name="Stams A.J.M."/>
            <person name="Imachi H."/>
            <person name="Sousa D.Z."/>
        </authorList>
    </citation>
    <scope>NUCLEOTIDE SEQUENCE [LARGE SCALE GENOMIC DNA]</scope>
    <source>
        <strain evidence="1 2">HH</strain>
    </source>
</reference>
<dbReference type="EMBL" id="QFGA01000001">
    <property type="protein sequence ID" value="TEB07704.1"/>
    <property type="molecule type" value="Genomic_DNA"/>
</dbReference>
<name>A0A4Y7RFE3_9FIRM</name>
<protein>
    <submittedName>
        <fullName evidence="1">Uncharacterized protein</fullName>
    </submittedName>
</protein>
<keyword evidence="2" id="KW-1185">Reference proteome</keyword>
<evidence type="ECO:0000313" key="1">
    <source>
        <dbReference type="EMBL" id="TEB07704.1"/>
    </source>
</evidence>
<evidence type="ECO:0000313" key="2">
    <source>
        <dbReference type="Proteomes" id="UP000298324"/>
    </source>
</evidence>
<proteinExistence type="predicted"/>
<dbReference type="Proteomes" id="UP000298324">
    <property type="component" value="Unassembled WGS sequence"/>
</dbReference>
<gene>
    <name evidence="1" type="ORF">Psch_01259</name>
</gene>
<comment type="caution">
    <text evidence="1">The sequence shown here is derived from an EMBL/GenBank/DDBJ whole genome shotgun (WGS) entry which is preliminary data.</text>
</comment>